<feature type="transmembrane region" description="Helical" evidence="1">
    <location>
        <begin position="193"/>
        <end position="212"/>
    </location>
</feature>
<feature type="transmembrane region" description="Helical" evidence="1">
    <location>
        <begin position="232"/>
        <end position="252"/>
    </location>
</feature>
<feature type="transmembrane region" description="Helical" evidence="1">
    <location>
        <begin position="264"/>
        <end position="284"/>
    </location>
</feature>
<keyword evidence="1" id="KW-0472">Membrane</keyword>
<dbReference type="InterPro" id="IPR037257">
    <property type="entry name" value="T2SS_E_N_sf"/>
</dbReference>
<organism evidence="2 3">
    <name type="scientific">Mojavia pulchra JT2-VF2</name>
    <dbReference type="NCBI Taxonomy" id="287848"/>
    <lineage>
        <taxon>Bacteria</taxon>
        <taxon>Bacillati</taxon>
        <taxon>Cyanobacteriota</taxon>
        <taxon>Cyanophyceae</taxon>
        <taxon>Nostocales</taxon>
        <taxon>Nostocaceae</taxon>
    </lineage>
</organism>
<reference evidence="2" key="1">
    <citation type="submission" date="2021-05" db="EMBL/GenBank/DDBJ databases">
        <authorList>
            <person name="Pietrasiak N."/>
            <person name="Ward R."/>
            <person name="Stajich J.E."/>
            <person name="Kurbessoian T."/>
        </authorList>
    </citation>
    <scope>NUCLEOTIDE SEQUENCE</scope>
    <source>
        <strain evidence="2">JT2-VF2</strain>
    </source>
</reference>
<feature type="transmembrane region" description="Helical" evidence="1">
    <location>
        <begin position="296"/>
        <end position="321"/>
    </location>
</feature>
<dbReference type="EMBL" id="JAHHHN010000007">
    <property type="protein sequence ID" value="MBW4562383.1"/>
    <property type="molecule type" value="Genomic_DNA"/>
</dbReference>
<evidence type="ECO:0000313" key="3">
    <source>
        <dbReference type="Proteomes" id="UP000715781"/>
    </source>
</evidence>
<feature type="transmembrane region" description="Helical" evidence="1">
    <location>
        <begin position="161"/>
        <end position="181"/>
    </location>
</feature>
<protein>
    <submittedName>
        <fullName evidence="2">Uncharacterized protein</fullName>
    </submittedName>
</protein>
<name>A0A951UGJ1_9NOST</name>
<feature type="transmembrane region" description="Helical" evidence="1">
    <location>
        <begin position="119"/>
        <end position="141"/>
    </location>
</feature>
<keyword evidence="1" id="KW-1133">Transmembrane helix</keyword>
<accession>A0A951UGJ1</accession>
<dbReference type="Proteomes" id="UP000715781">
    <property type="component" value="Unassembled WGS sequence"/>
</dbReference>
<reference evidence="2" key="2">
    <citation type="journal article" date="2022" name="Microbiol. Resour. Announc.">
        <title>Metagenome Sequencing to Explore Phylogenomics of Terrestrial Cyanobacteria.</title>
        <authorList>
            <person name="Ward R.D."/>
            <person name="Stajich J.E."/>
            <person name="Johansen J.R."/>
            <person name="Huntemann M."/>
            <person name="Clum A."/>
            <person name="Foster B."/>
            <person name="Foster B."/>
            <person name="Roux S."/>
            <person name="Palaniappan K."/>
            <person name="Varghese N."/>
            <person name="Mukherjee S."/>
            <person name="Reddy T.B.K."/>
            <person name="Daum C."/>
            <person name="Copeland A."/>
            <person name="Chen I.A."/>
            <person name="Ivanova N.N."/>
            <person name="Kyrpides N.C."/>
            <person name="Shapiro N."/>
            <person name="Eloe-Fadrosh E.A."/>
            <person name="Pietrasiak N."/>
        </authorList>
    </citation>
    <scope>NUCLEOTIDE SEQUENCE</scope>
    <source>
        <strain evidence="2">JT2-VF2</strain>
    </source>
</reference>
<sequence>MISHLDMKEIQPQQLGMCLVEADLITPEELKIALNEQKAIGKPFAEILVMLGFVKQQTIEYFIENILLSKQHQIQTQTSNNTDVALSEQANSTQINAMFAKPRSHQLQAYLYPKGTAKFLLKIVVFLTIANLITSLCQLYLPDYPSRDFLKMIFNLDGETNVPSSYSALVILFCSVLMAIIAQTQKLAGNQNFRSWIGLSVVFAYLSIDEFMSIHELLIEPLRNALNTRGVLYYAWVIAGAAFVLIFLILFGKFIFTLPVKTRNLFFLAGTIYVMGALGCELVSGYYADYYNSTDIIFVLMTTVEEVLEMLGMIIFTYALLSYISNHMKGVDVGFHILAPRKQQLSS</sequence>
<gene>
    <name evidence="2" type="ORF">KME32_14765</name>
</gene>
<comment type="caution">
    <text evidence="2">The sequence shown here is derived from an EMBL/GenBank/DDBJ whole genome shotgun (WGS) entry which is preliminary data.</text>
</comment>
<dbReference type="AlphaFoldDB" id="A0A951UGJ1"/>
<proteinExistence type="predicted"/>
<evidence type="ECO:0000256" key="1">
    <source>
        <dbReference type="SAM" id="Phobius"/>
    </source>
</evidence>
<keyword evidence="1" id="KW-0812">Transmembrane</keyword>
<evidence type="ECO:0000313" key="2">
    <source>
        <dbReference type="EMBL" id="MBW4562383.1"/>
    </source>
</evidence>
<dbReference type="SUPFAM" id="SSF160246">
    <property type="entry name" value="EspE N-terminal domain-like"/>
    <property type="match status" value="1"/>
</dbReference>